<comment type="subcellular location">
    <subcellularLocation>
        <location evidence="1">Membrane</location>
        <topology evidence="1">Single-pass membrane protein</topology>
    </subcellularLocation>
</comment>
<reference evidence="5 6" key="1">
    <citation type="submission" date="2018-10" db="EMBL/GenBank/DDBJ databases">
        <title>Genomic Encyclopedia of Archaeal and Bacterial Type Strains, Phase II (KMG-II): from individual species to whole genera.</title>
        <authorList>
            <person name="Goeker M."/>
        </authorList>
    </citation>
    <scope>NUCLEOTIDE SEQUENCE [LARGE SCALE GENOMIC DNA]</scope>
    <source>
        <strain evidence="5 6">DSM 43383</strain>
    </source>
</reference>
<dbReference type="Proteomes" id="UP000274601">
    <property type="component" value="Unassembled WGS sequence"/>
</dbReference>
<evidence type="ECO:0000256" key="1">
    <source>
        <dbReference type="ARBA" id="ARBA00004167"/>
    </source>
</evidence>
<protein>
    <recommendedName>
        <fullName evidence="7">Metalloprotease</fullName>
    </recommendedName>
</protein>
<keyword evidence="3" id="KW-1133">Transmembrane helix</keyword>
<comment type="caution">
    <text evidence="5">The sequence shown here is derived from an EMBL/GenBank/DDBJ whole genome shotgun (WGS) entry which is preliminary data.</text>
</comment>
<accession>A0A495QH12</accession>
<gene>
    <name evidence="5" type="ORF">BZB76_5677</name>
</gene>
<dbReference type="PANTHER" id="PTHR30168">
    <property type="entry name" value="PUTATIVE MEMBRANE PROTEIN YPFJ"/>
    <property type="match status" value="1"/>
</dbReference>
<sequence>MIAGIFGGITALVVLGILGLTLLGAQDGTAGARPTASSGGTPTRASATGSKLYATGALTPVNCSLPRIDPTSESMRRFMDVLSDCLDVSWSRQFQKAGMRFDKPDRVFWLEPGRSPCGTYPASGASAFYCPANNTMYVGLRHVVETSGDQPLSHYAVFARVIAHEYGHHVQDRAGILLYADRKMDSADTGTRNDTSRRIELQAQCLAGAFLGAERATLPMTRDQYTTMIVDLRGRGEDHLPPEKRDHGSGRHYAGWVVTGFNELDLAACNTWTAPPSRVS</sequence>
<dbReference type="Pfam" id="PF04228">
    <property type="entry name" value="Zn_peptidase"/>
    <property type="match status" value="1"/>
</dbReference>
<keyword evidence="6" id="KW-1185">Reference proteome</keyword>
<evidence type="ECO:0000313" key="5">
    <source>
        <dbReference type="EMBL" id="RKS71190.1"/>
    </source>
</evidence>
<dbReference type="InterPro" id="IPR007343">
    <property type="entry name" value="Uncharacterised_pept_Zn_put"/>
</dbReference>
<keyword evidence="4" id="KW-0472">Membrane</keyword>
<proteinExistence type="predicted"/>
<evidence type="ECO:0008006" key="7">
    <source>
        <dbReference type="Google" id="ProtNLM"/>
    </source>
</evidence>
<dbReference type="AlphaFoldDB" id="A0A495QH12"/>
<evidence type="ECO:0000256" key="4">
    <source>
        <dbReference type="ARBA" id="ARBA00023136"/>
    </source>
</evidence>
<dbReference type="EMBL" id="RBWU01000006">
    <property type="protein sequence ID" value="RKS71190.1"/>
    <property type="molecule type" value="Genomic_DNA"/>
</dbReference>
<dbReference type="PANTHER" id="PTHR30168:SF0">
    <property type="entry name" value="INNER MEMBRANE PROTEIN"/>
    <property type="match status" value="1"/>
</dbReference>
<evidence type="ECO:0000256" key="3">
    <source>
        <dbReference type="ARBA" id="ARBA00022989"/>
    </source>
</evidence>
<evidence type="ECO:0000313" key="6">
    <source>
        <dbReference type="Proteomes" id="UP000274601"/>
    </source>
</evidence>
<keyword evidence="2" id="KW-0812">Transmembrane</keyword>
<organism evidence="5 6">
    <name type="scientific">Actinomadura pelletieri DSM 43383</name>
    <dbReference type="NCBI Taxonomy" id="1120940"/>
    <lineage>
        <taxon>Bacteria</taxon>
        <taxon>Bacillati</taxon>
        <taxon>Actinomycetota</taxon>
        <taxon>Actinomycetes</taxon>
        <taxon>Streptosporangiales</taxon>
        <taxon>Thermomonosporaceae</taxon>
        <taxon>Actinomadura</taxon>
    </lineage>
</organism>
<evidence type="ECO:0000256" key="2">
    <source>
        <dbReference type="ARBA" id="ARBA00022692"/>
    </source>
</evidence>
<name>A0A495QH12_9ACTN</name>
<dbReference type="GO" id="GO:0016020">
    <property type="term" value="C:membrane"/>
    <property type="evidence" value="ECO:0007669"/>
    <property type="project" value="UniProtKB-SubCell"/>
</dbReference>